<sequence>MARKMADIGAESTSNASPVPSSTATTVRELKDLIKTKKTNNFSDVDADTLTLWRVSIPIADDDNDDDDENLPIHLDKLLKSDKKKLNNPRTSLVKLFPASPDDNTYIIVLRPPPGDADALLLTLYTSVSSQCIINSFACRCQKDHRQVLCVRTQVTKFLEALVGGQGALPVTTGYIRGLPRTWRRNYGKPAKNRPSLLFLDLPDLSAPSFSIQ</sequence>
<evidence type="ECO:0000259" key="5">
    <source>
        <dbReference type="Pfam" id="PF20147"/>
    </source>
</evidence>
<feature type="compositionally biased region" description="Polar residues" evidence="4">
    <location>
        <begin position="11"/>
        <end position="24"/>
    </location>
</feature>
<evidence type="ECO:0000313" key="6">
    <source>
        <dbReference type="EMBL" id="KAF9582879.1"/>
    </source>
</evidence>
<name>A0A9P6KES6_9FUNG</name>
<evidence type="ECO:0000256" key="1">
    <source>
        <dbReference type="ARBA" id="ARBA00004340"/>
    </source>
</evidence>
<dbReference type="Proteomes" id="UP000780801">
    <property type="component" value="Unassembled WGS sequence"/>
</dbReference>
<dbReference type="GO" id="GO:0043657">
    <property type="term" value="C:host cell"/>
    <property type="evidence" value="ECO:0007669"/>
    <property type="project" value="UniProtKB-SubCell"/>
</dbReference>
<gene>
    <name evidence="6" type="ORF">BGW38_010634</name>
</gene>
<dbReference type="AlphaFoldDB" id="A0A9P6KES6"/>
<dbReference type="Pfam" id="PF20147">
    <property type="entry name" value="Crinkler"/>
    <property type="match status" value="1"/>
</dbReference>
<reference evidence="6" key="1">
    <citation type="journal article" date="2020" name="Fungal Divers.">
        <title>Resolving the Mortierellaceae phylogeny through synthesis of multi-gene phylogenetics and phylogenomics.</title>
        <authorList>
            <person name="Vandepol N."/>
            <person name="Liber J."/>
            <person name="Desiro A."/>
            <person name="Na H."/>
            <person name="Kennedy M."/>
            <person name="Barry K."/>
            <person name="Grigoriev I.V."/>
            <person name="Miller A.N."/>
            <person name="O'Donnell K."/>
            <person name="Stajich J.E."/>
            <person name="Bonito G."/>
        </authorList>
    </citation>
    <scope>NUCLEOTIDE SEQUENCE</scope>
    <source>
        <strain evidence="6">KOD1015</strain>
    </source>
</reference>
<proteinExistence type="predicted"/>
<keyword evidence="3" id="KW-0964">Secreted</keyword>
<evidence type="ECO:0000256" key="2">
    <source>
        <dbReference type="ARBA" id="ARBA00004613"/>
    </source>
</evidence>
<accession>A0A9P6KES6</accession>
<dbReference type="GO" id="GO:0005576">
    <property type="term" value="C:extracellular region"/>
    <property type="evidence" value="ECO:0007669"/>
    <property type="project" value="UniProtKB-SubCell"/>
</dbReference>
<protein>
    <recommendedName>
        <fullName evidence="5">Crinkler effector protein N-terminal domain-containing protein</fullName>
    </recommendedName>
</protein>
<keyword evidence="7" id="KW-1185">Reference proteome</keyword>
<dbReference type="OrthoDB" id="3168051at2759"/>
<evidence type="ECO:0000313" key="7">
    <source>
        <dbReference type="Proteomes" id="UP000780801"/>
    </source>
</evidence>
<comment type="subcellular location">
    <subcellularLocation>
        <location evidence="1">Host cell</location>
    </subcellularLocation>
    <subcellularLocation>
        <location evidence="2">Secreted</location>
    </subcellularLocation>
</comment>
<dbReference type="InterPro" id="IPR045379">
    <property type="entry name" value="Crinkler_N"/>
</dbReference>
<dbReference type="EMBL" id="JAABOA010000891">
    <property type="protein sequence ID" value="KAF9582879.1"/>
    <property type="molecule type" value="Genomic_DNA"/>
</dbReference>
<evidence type="ECO:0000256" key="3">
    <source>
        <dbReference type="ARBA" id="ARBA00022525"/>
    </source>
</evidence>
<feature type="domain" description="Crinkler effector protein N-terminal" evidence="5">
    <location>
        <begin position="13"/>
        <end position="109"/>
    </location>
</feature>
<evidence type="ECO:0000256" key="4">
    <source>
        <dbReference type="SAM" id="MobiDB-lite"/>
    </source>
</evidence>
<feature type="region of interest" description="Disordered" evidence="4">
    <location>
        <begin position="1"/>
        <end position="24"/>
    </location>
</feature>
<organism evidence="6 7">
    <name type="scientific">Lunasporangiospora selenospora</name>
    <dbReference type="NCBI Taxonomy" id="979761"/>
    <lineage>
        <taxon>Eukaryota</taxon>
        <taxon>Fungi</taxon>
        <taxon>Fungi incertae sedis</taxon>
        <taxon>Mucoromycota</taxon>
        <taxon>Mortierellomycotina</taxon>
        <taxon>Mortierellomycetes</taxon>
        <taxon>Mortierellales</taxon>
        <taxon>Mortierellaceae</taxon>
        <taxon>Lunasporangiospora</taxon>
    </lineage>
</organism>
<comment type="caution">
    <text evidence="6">The sequence shown here is derived from an EMBL/GenBank/DDBJ whole genome shotgun (WGS) entry which is preliminary data.</text>
</comment>